<evidence type="ECO:0000256" key="5">
    <source>
        <dbReference type="ARBA" id="ARBA00023136"/>
    </source>
</evidence>
<evidence type="ECO:0000256" key="6">
    <source>
        <dbReference type="SAM" id="MobiDB-lite"/>
    </source>
</evidence>
<name>A0A9Q0C3S3_9POAL</name>
<comment type="similarity">
    <text evidence="2">Belongs to the peptidase S54 family.</text>
</comment>
<comment type="caution">
    <text evidence="9">The sequence shown here is derived from an EMBL/GenBank/DDBJ whole genome shotgun (WGS) entry which is preliminary data.</text>
</comment>
<evidence type="ECO:0000256" key="2">
    <source>
        <dbReference type="ARBA" id="ARBA00009045"/>
    </source>
</evidence>
<dbReference type="OrthoDB" id="272778at2759"/>
<evidence type="ECO:0000259" key="8">
    <source>
        <dbReference type="PROSITE" id="PS50030"/>
    </source>
</evidence>
<dbReference type="Gene3D" id="1.10.8.10">
    <property type="entry name" value="DNA helicase RuvA subunit, C-terminal domain"/>
    <property type="match status" value="1"/>
</dbReference>
<accession>A0A9Q0C3S3</accession>
<dbReference type="PROSITE" id="PS50030">
    <property type="entry name" value="UBA"/>
    <property type="match status" value="1"/>
</dbReference>
<dbReference type="Gene3D" id="1.20.1540.10">
    <property type="entry name" value="Rhomboid-like"/>
    <property type="match status" value="1"/>
</dbReference>
<dbReference type="Pfam" id="PF22562">
    <property type="entry name" value="UBA_7"/>
    <property type="match status" value="1"/>
</dbReference>
<dbReference type="SMART" id="SM00165">
    <property type="entry name" value="UBA"/>
    <property type="match status" value="1"/>
</dbReference>
<gene>
    <name evidence="9" type="ORF">LUZ63_018141</name>
</gene>
<dbReference type="GO" id="GO:0004252">
    <property type="term" value="F:serine-type endopeptidase activity"/>
    <property type="evidence" value="ECO:0007669"/>
    <property type="project" value="InterPro"/>
</dbReference>
<evidence type="ECO:0000256" key="4">
    <source>
        <dbReference type="ARBA" id="ARBA00022989"/>
    </source>
</evidence>
<dbReference type="InterPro" id="IPR022764">
    <property type="entry name" value="Peptidase_S54_rhomboid_dom"/>
</dbReference>
<proteinExistence type="inferred from homology"/>
<keyword evidence="3 7" id="KW-0812">Transmembrane</keyword>
<dbReference type="Pfam" id="PF01694">
    <property type="entry name" value="Rhomboid"/>
    <property type="match status" value="1"/>
</dbReference>
<organism evidence="9 10">
    <name type="scientific">Rhynchospora breviuscula</name>
    <dbReference type="NCBI Taxonomy" id="2022672"/>
    <lineage>
        <taxon>Eukaryota</taxon>
        <taxon>Viridiplantae</taxon>
        <taxon>Streptophyta</taxon>
        <taxon>Embryophyta</taxon>
        <taxon>Tracheophyta</taxon>
        <taxon>Spermatophyta</taxon>
        <taxon>Magnoliopsida</taxon>
        <taxon>Liliopsida</taxon>
        <taxon>Poales</taxon>
        <taxon>Cyperaceae</taxon>
        <taxon>Cyperoideae</taxon>
        <taxon>Rhynchosporeae</taxon>
        <taxon>Rhynchospora</taxon>
    </lineage>
</organism>
<feature type="domain" description="UBA" evidence="8">
    <location>
        <begin position="250"/>
        <end position="290"/>
    </location>
</feature>
<dbReference type="InterPro" id="IPR035952">
    <property type="entry name" value="Rhomboid-like_sf"/>
</dbReference>
<dbReference type="InterPro" id="IPR009060">
    <property type="entry name" value="UBA-like_sf"/>
</dbReference>
<dbReference type="PANTHER" id="PTHR43066">
    <property type="entry name" value="RHOMBOID-RELATED PROTEIN"/>
    <property type="match status" value="1"/>
</dbReference>
<evidence type="ECO:0000256" key="3">
    <source>
        <dbReference type="ARBA" id="ARBA00022692"/>
    </source>
</evidence>
<feature type="transmembrane region" description="Helical" evidence="7">
    <location>
        <begin position="12"/>
        <end position="30"/>
    </location>
</feature>
<dbReference type="SUPFAM" id="SSF144091">
    <property type="entry name" value="Rhomboid-like"/>
    <property type="match status" value="1"/>
</dbReference>
<dbReference type="EMBL" id="JAMQYH010000005">
    <property type="protein sequence ID" value="KAJ1686751.1"/>
    <property type="molecule type" value="Genomic_DNA"/>
</dbReference>
<evidence type="ECO:0000256" key="1">
    <source>
        <dbReference type="ARBA" id="ARBA00004141"/>
    </source>
</evidence>
<comment type="subcellular location">
    <subcellularLocation>
        <location evidence="1">Membrane</location>
        <topology evidence="1">Multi-pass membrane protein</topology>
    </subcellularLocation>
</comment>
<keyword evidence="4 7" id="KW-1133">Transmembrane helix</keyword>
<keyword evidence="10" id="KW-1185">Reference proteome</keyword>
<feature type="compositionally biased region" description="Low complexity" evidence="6">
    <location>
        <begin position="211"/>
        <end position="221"/>
    </location>
</feature>
<feature type="region of interest" description="Disordered" evidence="6">
    <location>
        <begin position="209"/>
        <end position="251"/>
    </location>
</feature>
<keyword evidence="5 7" id="KW-0472">Membrane</keyword>
<feature type="transmembrane region" description="Helical" evidence="7">
    <location>
        <begin position="122"/>
        <end position="138"/>
    </location>
</feature>
<dbReference type="InterPro" id="IPR015940">
    <property type="entry name" value="UBA"/>
</dbReference>
<feature type="transmembrane region" description="Helical" evidence="7">
    <location>
        <begin position="88"/>
        <end position="110"/>
    </location>
</feature>
<protein>
    <recommendedName>
        <fullName evidence="8">UBA domain-containing protein</fullName>
    </recommendedName>
</protein>
<dbReference type="GO" id="GO:0016020">
    <property type="term" value="C:membrane"/>
    <property type="evidence" value="ECO:0007669"/>
    <property type="project" value="UniProtKB-SubCell"/>
</dbReference>
<reference evidence="9" key="1">
    <citation type="journal article" date="2022" name="Cell">
        <title>Repeat-based holocentromeres influence genome architecture and karyotype evolution.</title>
        <authorList>
            <person name="Hofstatter P.G."/>
            <person name="Thangavel G."/>
            <person name="Lux T."/>
            <person name="Neumann P."/>
            <person name="Vondrak T."/>
            <person name="Novak P."/>
            <person name="Zhang M."/>
            <person name="Costa L."/>
            <person name="Castellani M."/>
            <person name="Scott A."/>
            <person name="Toegelov H."/>
            <person name="Fuchs J."/>
            <person name="Mata-Sucre Y."/>
            <person name="Dias Y."/>
            <person name="Vanzela A.L.L."/>
            <person name="Huettel B."/>
            <person name="Almeida C.C.S."/>
            <person name="Simkova H."/>
            <person name="Souza G."/>
            <person name="Pedrosa-Harand A."/>
            <person name="Macas J."/>
            <person name="Mayer K.F.X."/>
            <person name="Houben A."/>
            <person name="Marques A."/>
        </authorList>
    </citation>
    <scope>NUCLEOTIDE SEQUENCE</scope>
    <source>
        <strain evidence="9">RhyBre1mFocal</strain>
    </source>
</reference>
<sequence>MNGGPSGFHNAPVTKTIVIATALFTIPFGIRGNSSKLGLAYQDIFEKLRIWRLISSIFAFSSTPELIFGLCLLYYFRVFERQIGSNKYAVFVTFSVLVPLLFEILALGYLKDYLDKLTPGPYSLIFASFVPFFFDIPISSRFRIITVHLSNKSLIYLAGLQLLFSSGKQSLVPGLCGVLAGCFYRFNTFGIRRCKFPDALASIFSRMTWPSSSSSTQNSSSDGNVERIPSYSSHQRDVNQQEETVPMLPQPSEASLTTLMSMGFDRNSAMQALLLTRDDLNAATNLLLEAQSH</sequence>
<dbReference type="SUPFAM" id="SSF46934">
    <property type="entry name" value="UBA-like"/>
    <property type="match status" value="1"/>
</dbReference>
<evidence type="ECO:0000313" key="10">
    <source>
        <dbReference type="Proteomes" id="UP001151287"/>
    </source>
</evidence>
<dbReference type="PANTHER" id="PTHR43066:SF20">
    <property type="entry name" value="OS01G0806000 PROTEIN"/>
    <property type="match status" value="1"/>
</dbReference>
<feature type="transmembrane region" description="Helical" evidence="7">
    <location>
        <begin position="50"/>
        <end position="76"/>
    </location>
</feature>
<evidence type="ECO:0000256" key="7">
    <source>
        <dbReference type="SAM" id="Phobius"/>
    </source>
</evidence>
<evidence type="ECO:0000313" key="9">
    <source>
        <dbReference type="EMBL" id="KAJ1686751.1"/>
    </source>
</evidence>
<dbReference type="AlphaFoldDB" id="A0A9Q0C3S3"/>
<dbReference type="Proteomes" id="UP001151287">
    <property type="component" value="Unassembled WGS sequence"/>
</dbReference>